<proteinExistence type="predicted"/>
<sequence length="86" mass="9649">MAKPINCDHITDEYIEQAFDGTNFGPVNKRKLLEQGCLKAACDSWSGHTLSTIMVEIGFTKKLHGKLTKLGKRFLMDAFYQPKQSG</sequence>
<organism evidence="1 2">
    <name type="scientific">Serratia liquefaciens</name>
    <dbReference type="NCBI Taxonomy" id="614"/>
    <lineage>
        <taxon>Bacteria</taxon>
        <taxon>Pseudomonadati</taxon>
        <taxon>Pseudomonadota</taxon>
        <taxon>Gammaproteobacteria</taxon>
        <taxon>Enterobacterales</taxon>
        <taxon>Yersiniaceae</taxon>
        <taxon>Serratia</taxon>
    </lineage>
</organism>
<name>A0A515D0S3_SERLI</name>
<evidence type="ECO:0000313" key="2">
    <source>
        <dbReference type="Proteomes" id="UP000317572"/>
    </source>
</evidence>
<evidence type="ECO:0000313" key="1">
    <source>
        <dbReference type="EMBL" id="QDL34012.1"/>
    </source>
</evidence>
<dbReference type="Proteomes" id="UP000317572">
    <property type="component" value="Chromosome"/>
</dbReference>
<dbReference type="EMBL" id="CP033893">
    <property type="protein sequence ID" value="QDL34012.1"/>
    <property type="molecule type" value="Genomic_DNA"/>
</dbReference>
<gene>
    <name evidence="1" type="ORF">EGO53_20405</name>
</gene>
<dbReference type="RefSeq" id="WP_142815988.1">
    <property type="nucleotide sequence ID" value="NZ_CP033893.1"/>
</dbReference>
<dbReference type="AlphaFoldDB" id="A0A515D0S3"/>
<accession>A0A515D0S3</accession>
<protein>
    <submittedName>
        <fullName evidence="1">Uncharacterized protein</fullName>
    </submittedName>
</protein>
<reference evidence="1 2" key="1">
    <citation type="submission" date="2018-11" db="EMBL/GenBank/DDBJ databases">
        <title>The first complete genome of Serratia liquefaciens isolated from metalophyte plant revel distinctness adaptive mechanisms in an extreme habitat.</title>
        <authorList>
            <person name="Caneschi W.L."/>
            <person name="Sanchez A.B."/>
            <person name="Felestrino E.B."/>
            <person name="Assis R.A.B."/>
            <person name="Lemes C.G.C."/>
            <person name="Cordeiro I.F."/>
            <person name="Fonseca N.P."/>
            <person name="Villa M."/>
            <person name="Vieira I.T."/>
            <person name="Moraes L.A."/>
            <person name="Kamino L.H.Y."/>
            <person name="do Carmo F."/>
            <person name="Garcia C.M."/>
            <person name="Almeida N.F."/>
            <person name="Silva R.S."/>
            <person name="Ferro J.A."/>
            <person name="Ferro M.I.T."/>
            <person name="Varani A.M."/>
            <person name="Ferreira R.M."/>
            <person name="dos Santos V.L."/>
            <person name="Silva U.C."/>
            <person name="Setubal J.C."/>
            <person name="Moreira L.M."/>
        </authorList>
    </citation>
    <scope>NUCLEOTIDE SEQUENCE [LARGE SCALE GENOMIC DNA]</scope>
    <source>
        <strain evidence="1 2">FG3</strain>
    </source>
</reference>